<evidence type="ECO:0000313" key="3">
    <source>
        <dbReference type="EMBL" id="KAF0735753.1"/>
    </source>
</evidence>
<feature type="signal peptide" evidence="2">
    <location>
        <begin position="1"/>
        <end position="18"/>
    </location>
</feature>
<comment type="caution">
    <text evidence="3">The sequence shown here is derived from an EMBL/GenBank/DDBJ whole genome shotgun (WGS) entry which is preliminary data.</text>
</comment>
<feature type="region of interest" description="Disordered" evidence="1">
    <location>
        <begin position="97"/>
        <end position="140"/>
    </location>
</feature>
<evidence type="ECO:0000313" key="4">
    <source>
        <dbReference type="Proteomes" id="UP000481153"/>
    </source>
</evidence>
<proteinExistence type="predicted"/>
<feature type="compositionally biased region" description="Low complexity" evidence="1">
    <location>
        <begin position="117"/>
        <end position="140"/>
    </location>
</feature>
<sequence length="167" mass="16950">MMHALVVAAALMASPALAIDGRLPCDRSVLLELSGKDLWQVCMKKSGLGVETVNKANAAIVCSVPECALIVQKIPVMSKCPNVDEFVGICNSTNTTVPNPTTTSATTASPTPPPSPTNATSDSLTGTTISPSTTTAAQVATPAPTQAKSFAPTIALSALAILVAAFL</sequence>
<dbReference type="Proteomes" id="UP000481153">
    <property type="component" value="Unassembled WGS sequence"/>
</dbReference>
<evidence type="ECO:0000256" key="1">
    <source>
        <dbReference type="SAM" id="MobiDB-lite"/>
    </source>
</evidence>
<dbReference type="EMBL" id="VJMJ01000093">
    <property type="protein sequence ID" value="KAF0735753.1"/>
    <property type="molecule type" value="Genomic_DNA"/>
</dbReference>
<accession>A0A6G0X778</accession>
<protein>
    <recommendedName>
        <fullName evidence="5">Elicitin-like protein</fullName>
    </recommendedName>
</protein>
<name>A0A6G0X778_9STRA</name>
<evidence type="ECO:0000256" key="2">
    <source>
        <dbReference type="SAM" id="SignalP"/>
    </source>
</evidence>
<keyword evidence="2" id="KW-0732">Signal</keyword>
<evidence type="ECO:0008006" key="5">
    <source>
        <dbReference type="Google" id="ProtNLM"/>
    </source>
</evidence>
<gene>
    <name evidence="3" type="ORF">Ae201684_007759</name>
</gene>
<reference evidence="3 4" key="1">
    <citation type="submission" date="2019-07" db="EMBL/GenBank/DDBJ databases">
        <title>Genomics analysis of Aphanomyces spp. identifies a new class of oomycete effector associated with host adaptation.</title>
        <authorList>
            <person name="Gaulin E."/>
        </authorList>
    </citation>
    <scope>NUCLEOTIDE SEQUENCE [LARGE SCALE GENOMIC DNA]</scope>
    <source>
        <strain evidence="3 4">ATCC 201684</strain>
    </source>
</reference>
<feature type="compositionally biased region" description="Low complexity" evidence="1">
    <location>
        <begin position="97"/>
        <end position="109"/>
    </location>
</feature>
<keyword evidence="4" id="KW-1185">Reference proteome</keyword>
<feature type="chain" id="PRO_5026014447" description="Elicitin-like protein" evidence="2">
    <location>
        <begin position="19"/>
        <end position="167"/>
    </location>
</feature>
<dbReference type="AlphaFoldDB" id="A0A6G0X778"/>
<dbReference type="VEuPathDB" id="FungiDB:AeMF1_014480"/>
<organism evidence="3 4">
    <name type="scientific">Aphanomyces euteiches</name>
    <dbReference type="NCBI Taxonomy" id="100861"/>
    <lineage>
        <taxon>Eukaryota</taxon>
        <taxon>Sar</taxon>
        <taxon>Stramenopiles</taxon>
        <taxon>Oomycota</taxon>
        <taxon>Saprolegniomycetes</taxon>
        <taxon>Saprolegniales</taxon>
        <taxon>Verrucalvaceae</taxon>
        <taxon>Aphanomyces</taxon>
    </lineage>
</organism>